<comment type="caution">
    <text evidence="1">The sequence shown here is derived from an EMBL/GenBank/DDBJ whole genome shotgun (WGS) entry which is preliminary data.</text>
</comment>
<organism evidence="1 2">
    <name type="scientific">Candidatus Shapirobacteria bacterium CG_4_9_14_0_2_um_filter_40_11</name>
    <dbReference type="NCBI Taxonomy" id="1974876"/>
    <lineage>
        <taxon>Bacteria</taxon>
        <taxon>Candidatus Shapironibacteriota</taxon>
    </lineage>
</organism>
<evidence type="ECO:0000313" key="1">
    <source>
        <dbReference type="EMBL" id="PJC29174.1"/>
    </source>
</evidence>
<dbReference type="EMBL" id="PFSE01000005">
    <property type="protein sequence ID" value="PJC29174.1"/>
    <property type="molecule type" value="Genomic_DNA"/>
</dbReference>
<reference evidence="2" key="1">
    <citation type="submission" date="2017-09" db="EMBL/GenBank/DDBJ databases">
        <title>Depth-based differentiation of microbial function through sediment-hosted aquifers and enrichment of novel symbionts in the deep terrestrial subsurface.</title>
        <authorList>
            <person name="Probst A.J."/>
            <person name="Ladd B."/>
            <person name="Jarett J.K."/>
            <person name="Geller-Mcgrath D.E."/>
            <person name="Sieber C.M.K."/>
            <person name="Emerson J.B."/>
            <person name="Anantharaman K."/>
            <person name="Thomas B.C."/>
            <person name="Malmstrom R."/>
            <person name="Stieglmeier M."/>
            <person name="Klingl A."/>
            <person name="Woyke T."/>
            <person name="Ryan C.M."/>
            <person name="Banfield J.F."/>
        </authorList>
    </citation>
    <scope>NUCLEOTIDE SEQUENCE [LARGE SCALE GENOMIC DNA]</scope>
</reference>
<name>A0A2M8EVM6_9BACT</name>
<proteinExistence type="predicted"/>
<dbReference type="AlphaFoldDB" id="A0A2M8EVM6"/>
<accession>A0A2M8EVM6</accession>
<dbReference type="Proteomes" id="UP000230885">
    <property type="component" value="Unassembled WGS sequence"/>
</dbReference>
<gene>
    <name evidence="1" type="ORF">CO053_00440</name>
</gene>
<sequence>YFFSSGVWPQGLVMCFNAHSTAISTPEVPIELRLEQIKQRITEMAQQQAISAGIGSYWQEARRIAQACDMFNLGSHGYDNQSLFVSF</sequence>
<evidence type="ECO:0000313" key="2">
    <source>
        <dbReference type="Proteomes" id="UP000230885"/>
    </source>
</evidence>
<feature type="non-terminal residue" evidence="1">
    <location>
        <position position="1"/>
    </location>
</feature>
<protein>
    <submittedName>
        <fullName evidence="1">Uncharacterized protein</fullName>
    </submittedName>
</protein>